<dbReference type="AlphaFoldDB" id="A0AAW2SNT8"/>
<protein>
    <submittedName>
        <fullName evidence="2">Mitochondrial protein</fullName>
    </submittedName>
</protein>
<reference evidence="2" key="2">
    <citation type="journal article" date="2024" name="Plant">
        <title>Genomic evolution and insights into agronomic trait innovations of Sesamum species.</title>
        <authorList>
            <person name="Miao H."/>
            <person name="Wang L."/>
            <person name="Qu L."/>
            <person name="Liu H."/>
            <person name="Sun Y."/>
            <person name="Le M."/>
            <person name="Wang Q."/>
            <person name="Wei S."/>
            <person name="Zheng Y."/>
            <person name="Lin W."/>
            <person name="Duan Y."/>
            <person name="Cao H."/>
            <person name="Xiong S."/>
            <person name="Wang X."/>
            <person name="Wei L."/>
            <person name="Li C."/>
            <person name="Ma Q."/>
            <person name="Ju M."/>
            <person name="Zhao R."/>
            <person name="Li G."/>
            <person name="Mu C."/>
            <person name="Tian Q."/>
            <person name="Mei H."/>
            <person name="Zhang T."/>
            <person name="Gao T."/>
            <person name="Zhang H."/>
        </authorList>
    </citation>
    <scope>NUCLEOTIDE SEQUENCE</scope>
    <source>
        <strain evidence="2">KEN1</strain>
    </source>
</reference>
<accession>A0AAW2SNT8</accession>
<dbReference type="InterPro" id="IPR036397">
    <property type="entry name" value="RNaseH_sf"/>
</dbReference>
<organism evidence="2">
    <name type="scientific">Sesamum latifolium</name>
    <dbReference type="NCBI Taxonomy" id="2727402"/>
    <lineage>
        <taxon>Eukaryota</taxon>
        <taxon>Viridiplantae</taxon>
        <taxon>Streptophyta</taxon>
        <taxon>Embryophyta</taxon>
        <taxon>Tracheophyta</taxon>
        <taxon>Spermatophyta</taxon>
        <taxon>Magnoliopsida</taxon>
        <taxon>eudicotyledons</taxon>
        <taxon>Gunneridae</taxon>
        <taxon>Pentapetalae</taxon>
        <taxon>asterids</taxon>
        <taxon>lamiids</taxon>
        <taxon>Lamiales</taxon>
        <taxon>Pedaliaceae</taxon>
        <taxon>Sesamum</taxon>
    </lineage>
</organism>
<reference evidence="2" key="1">
    <citation type="submission" date="2020-06" db="EMBL/GenBank/DDBJ databases">
        <authorList>
            <person name="Li T."/>
            <person name="Hu X."/>
            <person name="Zhang T."/>
            <person name="Song X."/>
            <person name="Zhang H."/>
            <person name="Dai N."/>
            <person name="Sheng W."/>
            <person name="Hou X."/>
            <person name="Wei L."/>
        </authorList>
    </citation>
    <scope>NUCLEOTIDE SEQUENCE</scope>
    <source>
        <strain evidence="2">KEN1</strain>
        <tissue evidence="2">Leaf</tissue>
    </source>
</reference>
<evidence type="ECO:0000259" key="1">
    <source>
        <dbReference type="Pfam" id="PF13456"/>
    </source>
</evidence>
<dbReference type="EMBL" id="JACGWN010000016">
    <property type="protein sequence ID" value="KAL0393391.1"/>
    <property type="molecule type" value="Genomic_DNA"/>
</dbReference>
<dbReference type="InterPro" id="IPR044730">
    <property type="entry name" value="RNase_H-like_dom_plant"/>
</dbReference>
<dbReference type="SUPFAM" id="SSF53098">
    <property type="entry name" value="Ribonuclease H-like"/>
    <property type="match status" value="1"/>
</dbReference>
<dbReference type="InterPro" id="IPR053151">
    <property type="entry name" value="RNase_H-like"/>
</dbReference>
<sequence>MVVQAIPSYAMSCFLLPKTLLKKFQSLAADFFWHDGDRRRIHWLAWDKMCLSKLDGGLGFCKLEAFNLALLAKQLWRLLTRPNCLVSKVLKAKYFPRNHLFDAQVSSPSAALTIWRCQWPPLRLLAPENTGLASWSPATSPPGLGGIEPSLATYLRPGTLSGRLWSRNLHSLGKAFLLPQQIVDFARSYLLLSFCKVLHNLMDNKGISLVGFPPVNKVKINFDGALLEGGAIIGVGIIARDSAGACLVWQSLRLERKGSALVAEAYAARATIQLAWRLQWQEVLLEGDCALLVSRLSTNQQDLSVVGSLVSDIRSLMSQFELVSFTFVRRSDNCVADYLSHLALNQEGNSFSLPAGLDTVLGGDLAT</sequence>
<dbReference type="GO" id="GO:0003676">
    <property type="term" value="F:nucleic acid binding"/>
    <property type="evidence" value="ECO:0007669"/>
    <property type="project" value="InterPro"/>
</dbReference>
<dbReference type="PANTHER" id="PTHR47723">
    <property type="entry name" value="OS05G0353850 PROTEIN"/>
    <property type="match status" value="1"/>
</dbReference>
<dbReference type="Gene3D" id="3.30.420.10">
    <property type="entry name" value="Ribonuclease H-like superfamily/Ribonuclease H"/>
    <property type="match status" value="1"/>
</dbReference>
<feature type="domain" description="RNase H type-1" evidence="1">
    <location>
        <begin position="221"/>
        <end position="342"/>
    </location>
</feature>
<dbReference type="InterPro" id="IPR012337">
    <property type="entry name" value="RNaseH-like_sf"/>
</dbReference>
<name>A0AAW2SNT8_9LAMI</name>
<gene>
    <name evidence="2" type="ORF">Slati_4305300</name>
</gene>
<evidence type="ECO:0000313" key="2">
    <source>
        <dbReference type="EMBL" id="KAL0393391.1"/>
    </source>
</evidence>
<dbReference type="GO" id="GO:0004523">
    <property type="term" value="F:RNA-DNA hybrid ribonuclease activity"/>
    <property type="evidence" value="ECO:0007669"/>
    <property type="project" value="InterPro"/>
</dbReference>
<comment type="caution">
    <text evidence="2">The sequence shown here is derived from an EMBL/GenBank/DDBJ whole genome shotgun (WGS) entry which is preliminary data.</text>
</comment>
<dbReference type="PANTHER" id="PTHR47723:SF21">
    <property type="entry name" value="POLYNUCLEOTIDYL TRANSFERASE, RIBONUCLEASE H-LIKE SUPERFAMILY PROTEIN"/>
    <property type="match status" value="1"/>
</dbReference>
<dbReference type="CDD" id="cd06222">
    <property type="entry name" value="RNase_H_like"/>
    <property type="match status" value="1"/>
</dbReference>
<proteinExistence type="predicted"/>
<dbReference type="Pfam" id="PF13456">
    <property type="entry name" value="RVT_3"/>
    <property type="match status" value="1"/>
</dbReference>
<dbReference type="InterPro" id="IPR002156">
    <property type="entry name" value="RNaseH_domain"/>
</dbReference>